<evidence type="ECO:0000313" key="1">
    <source>
        <dbReference type="EMBL" id="GIU02965.1"/>
    </source>
</evidence>
<dbReference type="Proteomes" id="UP000761574">
    <property type="component" value="Unassembled WGS sequence"/>
</dbReference>
<reference evidence="1 2" key="1">
    <citation type="submission" date="2021-05" db="EMBL/GenBank/DDBJ databases">
        <title>Molecular characterization for Shewanella algae harboring chromosomal blaOXA-55-like strains isolated from clinical and environment sample.</title>
        <authorList>
            <person name="Ohama Y."/>
            <person name="Aoki K."/>
            <person name="Harada S."/>
            <person name="Moriya K."/>
            <person name="Ishii Y."/>
            <person name="Tateda K."/>
        </authorList>
    </citation>
    <scope>NUCLEOTIDE SEQUENCE [LARGE SCALE GENOMIC DNA]</scope>
    <source>
        <strain evidence="1 2">LMG 23746</strain>
    </source>
</reference>
<dbReference type="EMBL" id="BPFB01000084">
    <property type="protein sequence ID" value="GIU02965.1"/>
    <property type="molecule type" value="Genomic_DNA"/>
</dbReference>
<organism evidence="1 2">
    <name type="scientific">Shewanella algidipiscicola</name>
    <dbReference type="NCBI Taxonomy" id="614070"/>
    <lineage>
        <taxon>Bacteria</taxon>
        <taxon>Pseudomonadati</taxon>
        <taxon>Pseudomonadota</taxon>
        <taxon>Gammaproteobacteria</taxon>
        <taxon>Alteromonadales</taxon>
        <taxon>Shewanellaceae</taxon>
        <taxon>Shewanella</taxon>
    </lineage>
</organism>
<sequence length="154" mass="16713">MQQGFPITVAADGQFSSSLNPLLTQLEMWLNFQALKADWYSNEAFILSFNFTLVRSLAEKAEHLTSAQADTQAGIQAESEKGEASPAVDLEKRWRVELGYAYQYDSSKLTTTAFIAVDDLARGGVGIEQGIKARLVAVANAVAHQYGLIALIAA</sequence>
<comment type="caution">
    <text evidence="1">The sequence shown here is derived from an EMBL/GenBank/DDBJ whole genome shotgun (WGS) entry which is preliminary data.</text>
</comment>
<gene>
    <name evidence="1" type="ORF">TUM4630_35770</name>
</gene>
<dbReference type="RefSeq" id="WP_119979200.1">
    <property type="nucleotide sequence ID" value="NZ_BPFB01000084.1"/>
</dbReference>
<protein>
    <submittedName>
        <fullName evidence="1">Uncharacterized protein</fullName>
    </submittedName>
</protein>
<keyword evidence="2" id="KW-1185">Reference proteome</keyword>
<name>A0ABQ4NTF1_9GAMM</name>
<accession>A0ABQ4NTF1</accession>
<evidence type="ECO:0000313" key="2">
    <source>
        <dbReference type="Proteomes" id="UP000761574"/>
    </source>
</evidence>
<proteinExistence type="predicted"/>